<dbReference type="GO" id="GO:0016197">
    <property type="term" value="P:endosomal transport"/>
    <property type="evidence" value="ECO:0007669"/>
    <property type="project" value="TreeGrafter"/>
</dbReference>
<dbReference type="InterPro" id="IPR039272">
    <property type="entry name" value="CLEC16A/TT9"/>
</dbReference>
<dbReference type="OrthoDB" id="294052at2759"/>
<dbReference type="Pfam" id="PF09758">
    <property type="entry name" value="FPL"/>
    <property type="match status" value="1"/>
</dbReference>
<dbReference type="InterPro" id="IPR019155">
    <property type="entry name" value="CLEC16A/TT9_N"/>
</dbReference>
<dbReference type="PANTHER" id="PTHR21481:SF0">
    <property type="entry name" value="PROTEIN CLEC16A"/>
    <property type="match status" value="1"/>
</dbReference>
<evidence type="ECO:0000256" key="1">
    <source>
        <dbReference type="ARBA" id="ARBA00023006"/>
    </source>
</evidence>
<feature type="domain" description="FPL" evidence="3">
    <location>
        <begin position="79"/>
        <end position="222"/>
    </location>
</feature>
<feature type="region of interest" description="Disordered" evidence="2">
    <location>
        <begin position="531"/>
        <end position="563"/>
    </location>
</feature>
<evidence type="ECO:0000256" key="2">
    <source>
        <dbReference type="SAM" id="MobiDB-lite"/>
    </source>
</evidence>
<keyword evidence="1" id="KW-0072">Autophagy</keyword>
<dbReference type="GO" id="GO:0005770">
    <property type="term" value="C:late endosome"/>
    <property type="evidence" value="ECO:0007669"/>
    <property type="project" value="TreeGrafter"/>
</dbReference>
<feature type="compositionally biased region" description="Low complexity" evidence="2">
    <location>
        <begin position="552"/>
        <end position="563"/>
    </location>
</feature>
<evidence type="ECO:0000313" key="4">
    <source>
        <dbReference type="EMBL" id="GMI15261.1"/>
    </source>
</evidence>
<evidence type="ECO:0000313" key="5">
    <source>
        <dbReference type="Proteomes" id="UP001165122"/>
    </source>
</evidence>
<evidence type="ECO:0000259" key="3">
    <source>
        <dbReference type="Pfam" id="PF09758"/>
    </source>
</evidence>
<proteinExistence type="predicted"/>
<protein>
    <recommendedName>
        <fullName evidence="3">FPL domain-containing protein</fullName>
    </recommendedName>
</protein>
<accession>A0A9W7KXZ0</accession>
<dbReference type="Proteomes" id="UP001165122">
    <property type="component" value="Unassembled WGS sequence"/>
</dbReference>
<comment type="caution">
    <text evidence="4">The sequence shown here is derived from an EMBL/GenBank/DDBJ whole genome shotgun (WGS) entry which is preliminary data.</text>
</comment>
<keyword evidence="5" id="KW-1185">Reference proteome</keyword>
<feature type="region of interest" description="Disordered" evidence="2">
    <location>
        <begin position="402"/>
        <end position="431"/>
    </location>
</feature>
<dbReference type="GO" id="GO:0005794">
    <property type="term" value="C:Golgi apparatus"/>
    <property type="evidence" value="ECO:0007669"/>
    <property type="project" value="TreeGrafter"/>
</dbReference>
<dbReference type="EMBL" id="BRXW01000228">
    <property type="protein sequence ID" value="GMI15261.1"/>
    <property type="molecule type" value="Genomic_DNA"/>
</dbReference>
<dbReference type="GO" id="GO:0007034">
    <property type="term" value="P:vacuolar transport"/>
    <property type="evidence" value="ECO:0007669"/>
    <property type="project" value="TreeGrafter"/>
</dbReference>
<organism evidence="4 5">
    <name type="scientific">Triparma laevis f. longispina</name>
    <dbReference type="NCBI Taxonomy" id="1714387"/>
    <lineage>
        <taxon>Eukaryota</taxon>
        <taxon>Sar</taxon>
        <taxon>Stramenopiles</taxon>
        <taxon>Ochrophyta</taxon>
        <taxon>Bolidophyceae</taxon>
        <taxon>Parmales</taxon>
        <taxon>Triparmaceae</taxon>
        <taxon>Triparma</taxon>
    </lineage>
</organism>
<sequence>MLTELRQTYSTIIDNLTLLRSHPTPSPALTTPYRLKMKQNDESTFVESLRRITELVLYGDLHDPEGPSDPDPENQLISQGIFEYFAEKNTLTLLVDLLTGRAISESLLILPPIGVSLQILQTVTILMQNVRREVHLYYLLSNGYVEELMVMGGEGVEEEYVVFLKVLGMRFNGETCKFFVRELEDSTGSSTVQFKLCTRVLNFLLHPDSYVRLTSYNILLNLLKTNVPVEDKYLIDKYIEEDENVIKIINPVITNLVKISSRIREKIIDNYENTEEKTLCSGHVEKEVGELQDEIILLDDILGIERISRFVVEIVLGGYIYPVLLEPLLICVRHEGRRETKELGKSGFLDELDPEDADSEAKTKWRRLCPARTSLICLTLFFNNITSKPLLRLLTSALFHPSSPSSKLTEPDSDEEVLSPVEKPPKNEEDGKYILAPNLKNILDGDLTSTKPNPYRRVILSSLRRGSSHAVSLQSAASGCVEGCVVRIKEMEGLREVCGLGVRGKKMNEMFLEEGGGSLFEEVDVRGERSFSGVSDNLGEIDEEISPPPATSSPTNSPPNDLTETITSLTSSLITTPYTTCDGIKLMSYNFGTANGLCLVCKGRWGEGVSCVEGYRRRVWAYFEGALEGNEDIWESFAGLNPKQVFAKDSTTNSTDRMTPNIKSATNEECMREAAHILLRVSALINWLKRGDANTGEIAGVVFSSGMEAVLGMREVGEEEEEISSDRIMELEGMTACPCVVKIEGEVGEDVELEEEAGVVSEDGSRWQSLFLVIYEEEGGDVRILFAERYVGGKGKVVCSCRDLKFLRLLEGGGEGEEGEEGEVKPRKFKMNLEWVGEAGRRPKLFGEGEMSGLDVYFETETAFNMCVEDVRGRIEKAYNSAGEAIRNVISVPLEL</sequence>
<name>A0A9W7KXZ0_9STRA</name>
<dbReference type="GO" id="GO:0006914">
    <property type="term" value="P:autophagy"/>
    <property type="evidence" value="ECO:0007669"/>
    <property type="project" value="UniProtKB-KW"/>
</dbReference>
<dbReference type="GO" id="GO:1901096">
    <property type="term" value="P:regulation of autophagosome maturation"/>
    <property type="evidence" value="ECO:0007669"/>
    <property type="project" value="TreeGrafter"/>
</dbReference>
<dbReference type="AlphaFoldDB" id="A0A9W7KXZ0"/>
<gene>
    <name evidence="4" type="ORF">TrLO_g7834</name>
</gene>
<reference evidence="5" key="1">
    <citation type="journal article" date="2023" name="Commun. Biol.">
        <title>Genome analysis of Parmales, the sister group of diatoms, reveals the evolutionary specialization of diatoms from phago-mixotrophs to photoautotrophs.</title>
        <authorList>
            <person name="Ban H."/>
            <person name="Sato S."/>
            <person name="Yoshikawa S."/>
            <person name="Yamada K."/>
            <person name="Nakamura Y."/>
            <person name="Ichinomiya M."/>
            <person name="Sato N."/>
            <person name="Blanc-Mathieu R."/>
            <person name="Endo H."/>
            <person name="Kuwata A."/>
            <person name="Ogata H."/>
        </authorList>
    </citation>
    <scope>NUCLEOTIDE SEQUENCE [LARGE SCALE GENOMIC DNA]</scope>
    <source>
        <strain evidence="5">NIES 3700</strain>
    </source>
</reference>
<dbReference type="PANTHER" id="PTHR21481">
    <property type="entry name" value="PROTEIN CLEC16A"/>
    <property type="match status" value="1"/>
</dbReference>